<comment type="caution">
    <text evidence="2">The sequence shown here is derived from an EMBL/GenBank/DDBJ whole genome shotgun (WGS) entry which is preliminary data.</text>
</comment>
<organism evidence="2 3">
    <name type="scientific">Lithohypha guttulata</name>
    <dbReference type="NCBI Taxonomy" id="1690604"/>
    <lineage>
        <taxon>Eukaryota</taxon>
        <taxon>Fungi</taxon>
        <taxon>Dikarya</taxon>
        <taxon>Ascomycota</taxon>
        <taxon>Pezizomycotina</taxon>
        <taxon>Eurotiomycetes</taxon>
        <taxon>Chaetothyriomycetidae</taxon>
        <taxon>Chaetothyriales</taxon>
        <taxon>Trichomeriaceae</taxon>
        <taxon>Lithohypha</taxon>
    </lineage>
</organism>
<protein>
    <submittedName>
        <fullName evidence="2">Uncharacterized protein</fullName>
    </submittedName>
</protein>
<keyword evidence="1" id="KW-0812">Transmembrane</keyword>
<evidence type="ECO:0000256" key="1">
    <source>
        <dbReference type="SAM" id="Phobius"/>
    </source>
</evidence>
<dbReference type="EMBL" id="JAVRRG010000054">
    <property type="protein sequence ID" value="KAK5092696.1"/>
    <property type="molecule type" value="Genomic_DNA"/>
</dbReference>
<feature type="transmembrane region" description="Helical" evidence="1">
    <location>
        <begin position="203"/>
        <end position="222"/>
    </location>
</feature>
<name>A0ABR0KBE4_9EURO</name>
<dbReference type="Proteomes" id="UP001345013">
    <property type="component" value="Unassembled WGS sequence"/>
</dbReference>
<sequence>MSSYKSVASDEIELNGDTHSQIHHSTCHVRGHTDQNRYVQRETLQNTTWEGLKAVARRCFSHTLPIFTILGLIVLLAKMSHSGWIEANYSVCQPDGTFSLSFGQYTPWKQDSFFAIDMSYGSYSYGTAKLMDVVWDVAVGRGGQVLLAILTYQTFTKALIRTMESSSVSTETFKALTLQHDTIFGVSKLMRDFLKVGGTRAKFGMLCTILSALFVLLVPTWLSAMTGYTADIEGFVQDSNNNLAPAGDFRPAIYTIHDGDRIGLTKDYHVAVPWYVGQIHLFTYKDYGCSLEYRTNYTTGEHYWAESSDVSCTMLWRVSDYTSIYGFLGLNATETESLLTSLYLNPLSTSQHIFR</sequence>
<keyword evidence="1" id="KW-1133">Transmembrane helix</keyword>
<reference evidence="2 3" key="1">
    <citation type="submission" date="2023-08" db="EMBL/GenBank/DDBJ databases">
        <title>Black Yeasts Isolated from many extreme environments.</title>
        <authorList>
            <person name="Coleine C."/>
            <person name="Stajich J.E."/>
            <person name="Selbmann L."/>
        </authorList>
    </citation>
    <scope>NUCLEOTIDE SEQUENCE [LARGE SCALE GENOMIC DNA]</scope>
    <source>
        <strain evidence="2 3">CCFEE 5885</strain>
    </source>
</reference>
<feature type="transmembrane region" description="Helical" evidence="1">
    <location>
        <begin position="60"/>
        <end position="77"/>
    </location>
</feature>
<keyword evidence="3" id="KW-1185">Reference proteome</keyword>
<evidence type="ECO:0000313" key="3">
    <source>
        <dbReference type="Proteomes" id="UP001345013"/>
    </source>
</evidence>
<proteinExistence type="predicted"/>
<accession>A0ABR0KBE4</accession>
<gene>
    <name evidence="2" type="ORF">LTR24_005032</name>
</gene>
<keyword evidence="1" id="KW-0472">Membrane</keyword>
<evidence type="ECO:0000313" key="2">
    <source>
        <dbReference type="EMBL" id="KAK5092696.1"/>
    </source>
</evidence>